<evidence type="ECO:0000256" key="11">
    <source>
        <dbReference type="SAM" id="Coils"/>
    </source>
</evidence>
<evidence type="ECO:0000256" key="5">
    <source>
        <dbReference type="ARBA" id="ARBA00022737"/>
    </source>
</evidence>
<comment type="subcellular location">
    <subcellularLocation>
        <location evidence="1">Cytoplasm</location>
        <location evidence="1">Cytoskeleton</location>
        <location evidence="1">Microtubule organizing center</location>
        <location evidence="1">Centrosome</location>
        <location evidence="1">Centriole</location>
    </subcellularLocation>
</comment>
<feature type="region of interest" description="Disordered" evidence="12">
    <location>
        <begin position="308"/>
        <end position="403"/>
    </location>
</feature>
<evidence type="ECO:0000256" key="12">
    <source>
        <dbReference type="SAM" id="MobiDB-lite"/>
    </source>
</evidence>
<protein>
    <recommendedName>
        <fullName evidence="3">Centrosomal protein POC5</fullName>
    </recommendedName>
    <alternativeName>
        <fullName evidence="9">Protein of centriole 5</fullName>
    </alternativeName>
</protein>
<feature type="compositionally biased region" description="Polar residues" evidence="12">
    <location>
        <begin position="333"/>
        <end position="344"/>
    </location>
</feature>
<accession>A0A812UIW6</accession>
<evidence type="ECO:0000256" key="1">
    <source>
        <dbReference type="ARBA" id="ARBA00004114"/>
    </source>
</evidence>
<gene>
    <name evidence="13" type="primary">Poc5</name>
    <name evidence="13" type="ORF">SNAT2548_LOCUS32924</name>
</gene>
<feature type="coiled-coil region" evidence="11">
    <location>
        <begin position="223"/>
        <end position="257"/>
    </location>
</feature>
<comment type="function">
    <text evidence="10">Essential for the assembly of the distal half of centrioles, required for centriole elongation. Acts as a negative regulator of centriole elongation.</text>
</comment>
<dbReference type="OrthoDB" id="10064898at2759"/>
<keyword evidence="7" id="KW-0206">Cytoskeleton</keyword>
<organism evidence="13 14">
    <name type="scientific">Symbiodinium natans</name>
    <dbReference type="NCBI Taxonomy" id="878477"/>
    <lineage>
        <taxon>Eukaryota</taxon>
        <taxon>Sar</taxon>
        <taxon>Alveolata</taxon>
        <taxon>Dinophyceae</taxon>
        <taxon>Suessiales</taxon>
        <taxon>Symbiodiniaceae</taxon>
        <taxon>Symbiodinium</taxon>
    </lineage>
</organism>
<reference evidence="13" key="1">
    <citation type="submission" date="2021-02" db="EMBL/GenBank/DDBJ databases">
        <authorList>
            <person name="Dougan E. K."/>
            <person name="Rhodes N."/>
            <person name="Thang M."/>
            <person name="Chan C."/>
        </authorList>
    </citation>
    <scope>NUCLEOTIDE SEQUENCE</scope>
</reference>
<dbReference type="EMBL" id="CAJNDS010002734">
    <property type="protein sequence ID" value="CAE7577147.1"/>
    <property type="molecule type" value="Genomic_DNA"/>
</dbReference>
<dbReference type="GO" id="GO:0005814">
    <property type="term" value="C:centriole"/>
    <property type="evidence" value="ECO:0007669"/>
    <property type="project" value="UniProtKB-SubCell"/>
</dbReference>
<evidence type="ECO:0000256" key="7">
    <source>
        <dbReference type="ARBA" id="ARBA00023212"/>
    </source>
</evidence>
<keyword evidence="14" id="KW-1185">Reference proteome</keyword>
<keyword evidence="6 11" id="KW-0175">Coiled coil</keyword>
<dbReference type="InterPro" id="IPR033351">
    <property type="entry name" value="POC5"/>
</dbReference>
<keyword evidence="5" id="KW-0677">Repeat</keyword>
<proteinExistence type="inferred from homology"/>
<evidence type="ECO:0000256" key="10">
    <source>
        <dbReference type="ARBA" id="ARBA00049959"/>
    </source>
</evidence>
<evidence type="ECO:0000256" key="4">
    <source>
        <dbReference type="ARBA" id="ARBA00022490"/>
    </source>
</evidence>
<evidence type="ECO:0000256" key="2">
    <source>
        <dbReference type="ARBA" id="ARBA00010411"/>
    </source>
</evidence>
<evidence type="ECO:0000256" key="8">
    <source>
        <dbReference type="ARBA" id="ARBA00023306"/>
    </source>
</evidence>
<evidence type="ECO:0000313" key="14">
    <source>
        <dbReference type="Proteomes" id="UP000604046"/>
    </source>
</evidence>
<sequence>MEATPFAKLSSAAWLVASRVPSPVQRPPVTTEPVAVTATAEGGQHSGQKRQAQPDSWSFVGLSGRLEDICRDLRRSVEHEFMLSERQLQAQFQADLEAQRLRAEAFACQQQAKIEALEVELKTTTKKLESKQKQVKESFALSTRVRQNFLARLAFERAFRSWQAHAAQAKEEQLQNKLASHQQGLRLVSALFSSWRQDAQSGIRERLIAHERAAAAAVRAKLFEQMETERAQLVAQVEDLKRQVSEEGKQRALLQDNLKRVFMRGVCALNFEAMSLLSDPGAAAGGGALSGTTGAAALEGVLASEPANTEPVALPPGMQVSSSGPVAPATPGQDCQGQAQTRTSEGAADDEALQPKVSPIPTPSPLPFVSYTGPSASADRARRPMVPKNRFPTVRREELAARG</sequence>
<evidence type="ECO:0000256" key="6">
    <source>
        <dbReference type="ARBA" id="ARBA00023054"/>
    </source>
</evidence>
<keyword evidence="8" id="KW-0131">Cell cycle</keyword>
<keyword evidence="4" id="KW-0963">Cytoplasm</keyword>
<evidence type="ECO:0000313" key="13">
    <source>
        <dbReference type="EMBL" id="CAE7577147.1"/>
    </source>
</evidence>
<dbReference type="AlphaFoldDB" id="A0A812UIW6"/>
<name>A0A812UIW6_9DINO</name>
<comment type="similarity">
    <text evidence="2">Belongs to the POC5 family.</text>
</comment>
<dbReference type="PANTHER" id="PTHR28618">
    <property type="entry name" value="CENTROSOMAL PROTEIN POC5"/>
    <property type="match status" value="1"/>
</dbReference>
<evidence type="ECO:0000256" key="3">
    <source>
        <dbReference type="ARBA" id="ARBA00014910"/>
    </source>
</evidence>
<dbReference type="Proteomes" id="UP000604046">
    <property type="component" value="Unassembled WGS sequence"/>
</dbReference>
<dbReference type="PANTHER" id="PTHR28618:SF1">
    <property type="entry name" value="CENTROSOMAL PROTEIN POC5"/>
    <property type="match status" value="1"/>
</dbReference>
<comment type="caution">
    <text evidence="13">The sequence shown here is derived from an EMBL/GenBank/DDBJ whole genome shotgun (WGS) entry which is preliminary data.</text>
</comment>
<evidence type="ECO:0000256" key="9">
    <source>
        <dbReference type="ARBA" id="ARBA00031694"/>
    </source>
</evidence>
<feature type="compositionally biased region" description="Basic and acidic residues" evidence="12">
    <location>
        <begin position="394"/>
        <end position="403"/>
    </location>
</feature>